<evidence type="ECO:0000313" key="1">
    <source>
        <dbReference type="EMBL" id="TDD98611.1"/>
    </source>
</evidence>
<reference evidence="1 2" key="1">
    <citation type="submission" date="2019-03" db="EMBL/GenBank/DDBJ databases">
        <title>Flavobacterium AR-3-4 sp. nov. isolated from arctic soil.</title>
        <authorList>
            <person name="Chaudhary D.K."/>
        </authorList>
    </citation>
    <scope>NUCLEOTIDE SEQUENCE [LARGE SCALE GENOMIC DNA]</scope>
    <source>
        <strain evidence="1 2">AR-3-4</strain>
    </source>
</reference>
<dbReference type="RefSeq" id="WP_132002577.1">
    <property type="nucleotide sequence ID" value="NZ_SMFK01000002.1"/>
</dbReference>
<dbReference type="AlphaFoldDB" id="A0A4R5CEW9"/>
<dbReference type="OrthoDB" id="190848at2"/>
<proteinExistence type="predicted"/>
<evidence type="ECO:0000313" key="2">
    <source>
        <dbReference type="Proteomes" id="UP000295479"/>
    </source>
</evidence>
<dbReference type="Pfam" id="PF11185">
    <property type="entry name" value="DUF2971"/>
    <property type="match status" value="1"/>
</dbReference>
<comment type="caution">
    <text evidence="1">The sequence shown here is derived from an EMBL/GenBank/DDBJ whole genome shotgun (WGS) entry which is preliminary data.</text>
</comment>
<accession>A0A4R5CEW9</accession>
<dbReference type="InterPro" id="IPR021352">
    <property type="entry name" value="DUF2971"/>
</dbReference>
<protein>
    <submittedName>
        <fullName evidence="1">DUF2971 domain-containing protein</fullName>
    </submittedName>
</protein>
<keyword evidence="2" id="KW-1185">Reference proteome</keyword>
<name>A0A4R5CEW9_9FLAO</name>
<sequence>MAKNYAENYPKIIYKYRSWANEYHKNILLKNQVYLSSPIEFNDPFDCKIPKNFLLIDSPEKIEKYVNDVFERQNSFFIANGFNIENEKLEYTKSLENIQKFQKEKEEIEFPMIDNHYGVLCMSAKWNSILMWSHYGDYHKGFCIGFNEEKMRESRLFGKGGPVTYSENFPVINPLENEEIMITSFYQTHYKSVDWSYEEEYRFTNLMFTDKPNNEMRIKVFEESCIEEINLGVNIDINHKAEIIIEARRRNIKIYQLIKIPFKFELDRIEI</sequence>
<gene>
    <name evidence="1" type="ORF">E0F76_05660</name>
</gene>
<organism evidence="1 2">
    <name type="scientific">Flavobacterium cellulosilyticum</name>
    <dbReference type="NCBI Taxonomy" id="2541731"/>
    <lineage>
        <taxon>Bacteria</taxon>
        <taxon>Pseudomonadati</taxon>
        <taxon>Bacteroidota</taxon>
        <taxon>Flavobacteriia</taxon>
        <taxon>Flavobacteriales</taxon>
        <taxon>Flavobacteriaceae</taxon>
        <taxon>Flavobacterium</taxon>
    </lineage>
</organism>
<dbReference type="Proteomes" id="UP000295479">
    <property type="component" value="Unassembled WGS sequence"/>
</dbReference>
<dbReference type="EMBL" id="SMFK01000002">
    <property type="protein sequence ID" value="TDD98611.1"/>
    <property type="molecule type" value="Genomic_DNA"/>
</dbReference>